<feature type="transmembrane region" description="Helical" evidence="1">
    <location>
        <begin position="20"/>
        <end position="41"/>
    </location>
</feature>
<keyword evidence="1" id="KW-1133">Transmembrane helix</keyword>
<organism evidence="2 3">
    <name type="scientific">Candidatus Aphodocola excrementigallinarum</name>
    <dbReference type="NCBI Taxonomy" id="2840670"/>
    <lineage>
        <taxon>Bacteria</taxon>
        <taxon>Bacillati</taxon>
        <taxon>Bacillota</taxon>
        <taxon>Bacilli</taxon>
        <taxon>Candidatus Aphodocola</taxon>
    </lineage>
</organism>
<reference evidence="2" key="1">
    <citation type="submission" date="2020-10" db="EMBL/GenBank/DDBJ databases">
        <authorList>
            <person name="Gilroy R."/>
        </authorList>
    </citation>
    <scope>NUCLEOTIDE SEQUENCE</scope>
    <source>
        <strain evidence="2">CHK193-30670</strain>
    </source>
</reference>
<keyword evidence="1" id="KW-0812">Transmembrane</keyword>
<sequence>MFFRTQSFLEYLKNNYIDKTILIVSHAATIRAYILILWVLIKRQICCRLLLIMDKFLSMTFKGE</sequence>
<accession>A0A9D1LJD7</accession>
<evidence type="ECO:0000256" key="1">
    <source>
        <dbReference type="SAM" id="Phobius"/>
    </source>
</evidence>
<dbReference type="EMBL" id="DVMT01000060">
    <property type="protein sequence ID" value="HIU40827.1"/>
    <property type="molecule type" value="Genomic_DNA"/>
</dbReference>
<evidence type="ECO:0000313" key="2">
    <source>
        <dbReference type="EMBL" id="HIU40827.1"/>
    </source>
</evidence>
<dbReference type="Proteomes" id="UP000824074">
    <property type="component" value="Unassembled WGS sequence"/>
</dbReference>
<gene>
    <name evidence="2" type="ORF">IAB68_05985</name>
</gene>
<dbReference type="InterPro" id="IPR029033">
    <property type="entry name" value="His_PPase_superfam"/>
</dbReference>
<protein>
    <recommendedName>
        <fullName evidence="4">Histidine phosphatase family protein</fullName>
    </recommendedName>
</protein>
<dbReference type="AlphaFoldDB" id="A0A9D1LJD7"/>
<reference evidence="2" key="2">
    <citation type="journal article" date="2021" name="PeerJ">
        <title>Extensive microbial diversity within the chicken gut microbiome revealed by metagenomics and culture.</title>
        <authorList>
            <person name="Gilroy R."/>
            <person name="Ravi A."/>
            <person name="Getino M."/>
            <person name="Pursley I."/>
            <person name="Horton D.L."/>
            <person name="Alikhan N.F."/>
            <person name="Baker D."/>
            <person name="Gharbi K."/>
            <person name="Hall N."/>
            <person name="Watson M."/>
            <person name="Adriaenssens E.M."/>
            <person name="Foster-Nyarko E."/>
            <person name="Jarju S."/>
            <person name="Secka A."/>
            <person name="Antonio M."/>
            <person name="Oren A."/>
            <person name="Chaudhuri R.R."/>
            <person name="La Ragione R."/>
            <person name="Hildebrand F."/>
            <person name="Pallen M.J."/>
        </authorList>
    </citation>
    <scope>NUCLEOTIDE SEQUENCE</scope>
    <source>
        <strain evidence="2">CHK193-30670</strain>
    </source>
</reference>
<evidence type="ECO:0000313" key="3">
    <source>
        <dbReference type="Proteomes" id="UP000824074"/>
    </source>
</evidence>
<evidence type="ECO:0008006" key="4">
    <source>
        <dbReference type="Google" id="ProtNLM"/>
    </source>
</evidence>
<keyword evidence="1" id="KW-0472">Membrane</keyword>
<dbReference type="SUPFAM" id="SSF53254">
    <property type="entry name" value="Phosphoglycerate mutase-like"/>
    <property type="match status" value="1"/>
</dbReference>
<comment type="caution">
    <text evidence="2">The sequence shown here is derived from an EMBL/GenBank/DDBJ whole genome shotgun (WGS) entry which is preliminary data.</text>
</comment>
<proteinExistence type="predicted"/>
<name>A0A9D1LJD7_9FIRM</name>